<dbReference type="Gene3D" id="3.90.1150.10">
    <property type="entry name" value="Aspartate Aminotransferase, domain 1"/>
    <property type="match status" value="1"/>
</dbReference>
<dbReference type="InterPro" id="IPR051750">
    <property type="entry name" value="Trans-sulfuration_enzymes"/>
</dbReference>
<proteinExistence type="predicted"/>
<protein>
    <submittedName>
        <fullName evidence="1">Uncharacterized protein</fullName>
    </submittedName>
</protein>
<dbReference type="Proteomes" id="UP000326799">
    <property type="component" value="Unassembled WGS sequence"/>
</dbReference>
<dbReference type="PANTHER" id="PTHR42699:SF1">
    <property type="entry name" value="CYSTATHIONINE GAMMA-SYNTHASE-RELATED"/>
    <property type="match status" value="1"/>
</dbReference>
<evidence type="ECO:0000313" key="1">
    <source>
        <dbReference type="EMBL" id="KAB8223580.1"/>
    </source>
</evidence>
<dbReference type="GO" id="GO:0019346">
    <property type="term" value="P:transsulfuration"/>
    <property type="evidence" value="ECO:0007669"/>
    <property type="project" value="TreeGrafter"/>
</dbReference>
<dbReference type="AlphaFoldDB" id="A0A5N6F429"/>
<keyword evidence="2" id="KW-1185">Reference proteome</keyword>
<accession>A0A5N6F429</accession>
<sequence length="106" mass="11740">MPPQTPQIIPPGKGNIYSFGEPPVHRANLSVMRKDGSYGNVLSIVFHDPRTAEHFYNAFNVCKGSSFGTNFTLAIPVGLEDSRQIVETVKRALKCVDGFEMKKDLD</sequence>
<organism evidence="1 2">
    <name type="scientific">Aspergillus novoparasiticus</name>
    <dbReference type="NCBI Taxonomy" id="986946"/>
    <lineage>
        <taxon>Eukaryota</taxon>
        <taxon>Fungi</taxon>
        <taxon>Dikarya</taxon>
        <taxon>Ascomycota</taxon>
        <taxon>Pezizomycotina</taxon>
        <taxon>Eurotiomycetes</taxon>
        <taxon>Eurotiomycetidae</taxon>
        <taxon>Eurotiales</taxon>
        <taxon>Aspergillaceae</taxon>
        <taxon>Aspergillus</taxon>
        <taxon>Aspergillus subgen. Circumdati</taxon>
    </lineage>
</organism>
<reference evidence="1 2" key="1">
    <citation type="submission" date="2019-04" db="EMBL/GenBank/DDBJ databases">
        <title>Fungal friends and foes A comparative genomics study of 23 Aspergillus species from section Flavi.</title>
        <authorList>
            <consortium name="DOE Joint Genome Institute"/>
            <person name="Kjaerbolling I."/>
            <person name="Vesth T.C."/>
            <person name="Frisvad J.C."/>
            <person name="Nybo J.L."/>
            <person name="Theobald S."/>
            <person name="Kildgaard S."/>
            <person name="Petersen T.I."/>
            <person name="Kuo A."/>
            <person name="Sato A."/>
            <person name="Lyhne E.K."/>
            <person name="Kogle M.E."/>
            <person name="Wiebenga A."/>
            <person name="Kun R.S."/>
            <person name="Lubbers R.J."/>
            <person name="Makela M.R."/>
            <person name="Barry K."/>
            <person name="Chovatia M."/>
            <person name="Clum A."/>
            <person name="Daum C."/>
            <person name="Haridas S."/>
            <person name="He G."/>
            <person name="LaButti K."/>
            <person name="Lipzen A."/>
            <person name="Mondo S."/>
            <person name="Pangilinan J."/>
            <person name="Riley R."/>
            <person name="Salamov A."/>
            <person name="Simmons B.A."/>
            <person name="Magnuson J.K."/>
            <person name="Henrissat B."/>
            <person name="Mortensen U.H."/>
            <person name="Larsen T.O."/>
            <person name="De vries R.P."/>
            <person name="Grigoriev I.V."/>
            <person name="Machida M."/>
            <person name="Baker S.E."/>
            <person name="Andersen M.R."/>
        </authorList>
    </citation>
    <scope>NUCLEOTIDE SEQUENCE [LARGE SCALE GENOMIC DNA]</scope>
    <source>
        <strain evidence="1 2">CBS 126849</strain>
    </source>
</reference>
<dbReference type="GO" id="GO:0003962">
    <property type="term" value="F:cystathionine gamma-synthase activity"/>
    <property type="evidence" value="ECO:0007669"/>
    <property type="project" value="TreeGrafter"/>
</dbReference>
<gene>
    <name evidence="1" type="ORF">BDV33DRAFT_200546</name>
</gene>
<name>A0A5N6F429_9EURO</name>
<evidence type="ECO:0000313" key="2">
    <source>
        <dbReference type="Proteomes" id="UP000326799"/>
    </source>
</evidence>
<dbReference type="PANTHER" id="PTHR42699">
    <property type="match status" value="1"/>
</dbReference>
<dbReference type="InterPro" id="IPR015422">
    <property type="entry name" value="PyrdxlP-dep_Trfase_small"/>
</dbReference>
<dbReference type="EMBL" id="ML733405">
    <property type="protein sequence ID" value="KAB8223580.1"/>
    <property type="molecule type" value="Genomic_DNA"/>
</dbReference>